<dbReference type="OrthoDB" id="368507at2759"/>
<dbReference type="EMBL" id="MRZV01000693">
    <property type="protein sequence ID" value="PIK45690.1"/>
    <property type="molecule type" value="Genomic_DNA"/>
</dbReference>
<dbReference type="InterPro" id="IPR032157">
    <property type="entry name" value="PAC4"/>
</dbReference>
<dbReference type="PANTHER" id="PTHR33559">
    <property type="entry name" value="PROTEASOME ASSEMBLY CHAPERONE 4"/>
    <property type="match status" value="1"/>
</dbReference>
<name>A0A2G8KCH3_STIJA</name>
<gene>
    <name evidence="1" type="ORF">BSL78_17439</name>
</gene>
<dbReference type="Proteomes" id="UP000230750">
    <property type="component" value="Unassembled WGS sequence"/>
</dbReference>
<dbReference type="GO" id="GO:0043248">
    <property type="term" value="P:proteasome assembly"/>
    <property type="evidence" value="ECO:0007669"/>
    <property type="project" value="InterPro"/>
</dbReference>
<keyword evidence="1" id="KW-0647">Proteasome</keyword>
<dbReference type="STRING" id="307972.A0A2G8KCH3"/>
<protein>
    <submittedName>
        <fullName evidence="1">Putative proteasome assembly chaperone 4-like</fullName>
    </submittedName>
</protein>
<dbReference type="PANTHER" id="PTHR33559:SF1">
    <property type="entry name" value="PROTEASOME ASSEMBLY CHAPERONE 4"/>
    <property type="match status" value="1"/>
</dbReference>
<organism evidence="1 2">
    <name type="scientific">Stichopus japonicus</name>
    <name type="common">Sea cucumber</name>
    <dbReference type="NCBI Taxonomy" id="307972"/>
    <lineage>
        <taxon>Eukaryota</taxon>
        <taxon>Metazoa</taxon>
        <taxon>Echinodermata</taxon>
        <taxon>Eleutherozoa</taxon>
        <taxon>Echinozoa</taxon>
        <taxon>Holothuroidea</taxon>
        <taxon>Aspidochirotacea</taxon>
        <taxon>Aspidochirotida</taxon>
        <taxon>Stichopodidae</taxon>
        <taxon>Apostichopus</taxon>
    </lineage>
</organism>
<reference evidence="1 2" key="1">
    <citation type="journal article" date="2017" name="PLoS Biol.">
        <title>The sea cucumber genome provides insights into morphological evolution and visceral regeneration.</title>
        <authorList>
            <person name="Zhang X."/>
            <person name="Sun L."/>
            <person name="Yuan J."/>
            <person name="Sun Y."/>
            <person name="Gao Y."/>
            <person name="Zhang L."/>
            <person name="Li S."/>
            <person name="Dai H."/>
            <person name="Hamel J.F."/>
            <person name="Liu C."/>
            <person name="Yu Y."/>
            <person name="Liu S."/>
            <person name="Lin W."/>
            <person name="Guo K."/>
            <person name="Jin S."/>
            <person name="Xu P."/>
            <person name="Storey K.B."/>
            <person name="Huan P."/>
            <person name="Zhang T."/>
            <person name="Zhou Y."/>
            <person name="Zhang J."/>
            <person name="Lin C."/>
            <person name="Li X."/>
            <person name="Xing L."/>
            <person name="Huo D."/>
            <person name="Sun M."/>
            <person name="Wang L."/>
            <person name="Mercier A."/>
            <person name="Li F."/>
            <person name="Yang H."/>
            <person name="Xiang J."/>
        </authorList>
    </citation>
    <scope>NUCLEOTIDE SEQUENCE [LARGE SCALE GENOMIC DNA]</scope>
    <source>
        <strain evidence="1">Shaxun</strain>
        <tissue evidence="1">Muscle</tissue>
    </source>
</reference>
<dbReference type="AlphaFoldDB" id="A0A2G8KCH3"/>
<evidence type="ECO:0000313" key="2">
    <source>
        <dbReference type="Proteomes" id="UP000230750"/>
    </source>
</evidence>
<proteinExistence type="predicted"/>
<dbReference type="Pfam" id="PF16093">
    <property type="entry name" value="PAC4"/>
    <property type="match status" value="1"/>
</dbReference>
<sequence>MASINEINTTADCSFDVNNFVDNLLDQEVHFQVLKMKESFFVWIGSAAAKMEGLAVAMTTNIESDPSSASLFGENVDILSTALAKKLVDVTGCKLNNTPDDCTGENAY</sequence>
<keyword evidence="2" id="KW-1185">Reference proteome</keyword>
<accession>A0A2G8KCH3</accession>
<evidence type="ECO:0000313" key="1">
    <source>
        <dbReference type="EMBL" id="PIK45690.1"/>
    </source>
</evidence>
<dbReference type="GO" id="GO:0000502">
    <property type="term" value="C:proteasome complex"/>
    <property type="evidence" value="ECO:0007669"/>
    <property type="project" value="UniProtKB-KW"/>
</dbReference>
<comment type="caution">
    <text evidence="1">The sequence shown here is derived from an EMBL/GenBank/DDBJ whole genome shotgun (WGS) entry which is preliminary data.</text>
</comment>